<dbReference type="Gene3D" id="3.90.1410.10">
    <property type="entry name" value="set domain protein methyltransferase, domain 1"/>
    <property type="match status" value="1"/>
</dbReference>
<evidence type="ECO:0000256" key="1">
    <source>
        <dbReference type="ARBA" id="ARBA00022603"/>
    </source>
</evidence>
<evidence type="ECO:0000256" key="3">
    <source>
        <dbReference type="ARBA" id="ARBA00022691"/>
    </source>
</evidence>
<dbReference type="InterPro" id="IPR001214">
    <property type="entry name" value="SET_dom"/>
</dbReference>
<dbReference type="SUPFAM" id="SSF82199">
    <property type="entry name" value="SET domain"/>
    <property type="match status" value="1"/>
</dbReference>
<dbReference type="Proteomes" id="UP001438707">
    <property type="component" value="Unassembled WGS sequence"/>
</dbReference>
<keyword evidence="2" id="KW-0808">Transferase</keyword>
<evidence type="ECO:0000256" key="4">
    <source>
        <dbReference type="SAM" id="Phobius"/>
    </source>
</evidence>
<dbReference type="AlphaFoldDB" id="A0AAW1QYG7"/>
<keyword evidence="4" id="KW-1133">Transmembrane helix</keyword>
<dbReference type="GO" id="GO:0032259">
    <property type="term" value="P:methylation"/>
    <property type="evidence" value="ECO:0007669"/>
    <property type="project" value="UniProtKB-KW"/>
</dbReference>
<evidence type="ECO:0000313" key="7">
    <source>
        <dbReference type="Proteomes" id="UP001438707"/>
    </source>
</evidence>
<dbReference type="InterPro" id="IPR046341">
    <property type="entry name" value="SET_dom_sf"/>
</dbReference>
<feature type="domain" description="SET" evidence="5">
    <location>
        <begin position="19"/>
        <end position="311"/>
    </location>
</feature>
<name>A0AAW1QYG7_9CHLO</name>
<dbReference type="EMBL" id="JALJOS010000021">
    <property type="protein sequence ID" value="KAK9826238.1"/>
    <property type="molecule type" value="Genomic_DNA"/>
</dbReference>
<keyword evidence="4" id="KW-0472">Membrane</keyword>
<organism evidence="6 7">
    <name type="scientific">Apatococcus lobatus</name>
    <dbReference type="NCBI Taxonomy" id="904363"/>
    <lineage>
        <taxon>Eukaryota</taxon>
        <taxon>Viridiplantae</taxon>
        <taxon>Chlorophyta</taxon>
        <taxon>core chlorophytes</taxon>
        <taxon>Trebouxiophyceae</taxon>
        <taxon>Chlorellales</taxon>
        <taxon>Chlorellaceae</taxon>
        <taxon>Apatococcus</taxon>
    </lineage>
</organism>
<evidence type="ECO:0000259" key="5">
    <source>
        <dbReference type="PROSITE" id="PS50280"/>
    </source>
</evidence>
<dbReference type="CDD" id="cd10527">
    <property type="entry name" value="SET_LSMT"/>
    <property type="match status" value="1"/>
</dbReference>
<dbReference type="Pfam" id="PF00856">
    <property type="entry name" value="SET"/>
    <property type="match status" value="1"/>
</dbReference>
<reference evidence="6 7" key="1">
    <citation type="journal article" date="2024" name="Nat. Commun.">
        <title>Phylogenomics reveals the evolutionary origins of lichenization in chlorophyte algae.</title>
        <authorList>
            <person name="Puginier C."/>
            <person name="Libourel C."/>
            <person name="Otte J."/>
            <person name="Skaloud P."/>
            <person name="Haon M."/>
            <person name="Grisel S."/>
            <person name="Petersen M."/>
            <person name="Berrin J.G."/>
            <person name="Delaux P.M."/>
            <person name="Dal Grande F."/>
            <person name="Keller J."/>
        </authorList>
    </citation>
    <scope>NUCLEOTIDE SEQUENCE [LARGE SCALE GENOMIC DNA]</scope>
    <source>
        <strain evidence="6 7">SAG 2145</strain>
    </source>
</reference>
<gene>
    <name evidence="6" type="ORF">WJX74_001894</name>
</gene>
<dbReference type="InterPro" id="IPR050600">
    <property type="entry name" value="SETD3_SETD6_MTase"/>
</dbReference>
<comment type="caution">
    <text evidence="6">The sequence shown here is derived from an EMBL/GenBank/DDBJ whole genome shotgun (WGS) entry which is preliminary data.</text>
</comment>
<feature type="transmembrane region" description="Helical" evidence="4">
    <location>
        <begin position="192"/>
        <end position="211"/>
    </location>
</feature>
<dbReference type="InterPro" id="IPR036464">
    <property type="entry name" value="Rubisco_LSMT_subst-bd_sf"/>
</dbReference>
<keyword evidence="3" id="KW-0949">S-adenosyl-L-methionine</keyword>
<protein>
    <recommendedName>
        <fullName evidence="5">SET domain-containing protein</fullName>
    </recommendedName>
</protein>
<dbReference type="PANTHER" id="PTHR13271">
    <property type="entry name" value="UNCHARACTERIZED PUTATIVE METHYLTRANSFERASE"/>
    <property type="match status" value="1"/>
</dbReference>
<proteinExistence type="predicted"/>
<dbReference type="GO" id="GO:0016279">
    <property type="term" value="F:protein-lysine N-methyltransferase activity"/>
    <property type="evidence" value="ECO:0007669"/>
    <property type="project" value="TreeGrafter"/>
</dbReference>
<keyword evidence="4" id="KW-0812">Transmembrane</keyword>
<evidence type="ECO:0000313" key="6">
    <source>
        <dbReference type="EMBL" id="KAK9826238.1"/>
    </source>
</evidence>
<dbReference type="SUPFAM" id="SSF81822">
    <property type="entry name" value="RuBisCo LSMT C-terminal, substrate-binding domain"/>
    <property type="match status" value="1"/>
</dbReference>
<keyword evidence="7" id="KW-1185">Reference proteome</keyword>
<evidence type="ECO:0000256" key="2">
    <source>
        <dbReference type="ARBA" id="ARBA00022679"/>
    </source>
</evidence>
<dbReference type="PROSITE" id="PS50280">
    <property type="entry name" value="SET"/>
    <property type="match status" value="1"/>
</dbReference>
<accession>A0AAW1QYG7</accession>
<keyword evidence="1" id="KW-0489">Methyltransferase</keyword>
<feature type="transmembrane region" description="Helical" evidence="4">
    <location>
        <begin position="218"/>
        <end position="237"/>
    </location>
</feature>
<sequence length="485" mass="53419">MELEALQQKLMTALDIQAPKIILTTLPHGVRGMQAVEDIEAGELVFSYPWKRALIVPAEKKRSPFPDFIPHDIWRKSFSGQWPFYGAAAILYESHLGAASGFQAFLELLPDGVDIPRHWSPEELAAMQYTETVAAVAQSQATTAEAWEAFKEASAATKNFTYDEFIWACDMMHTRAFGMPVLEGTSHPVVRWPLGGVAMAALGIISAVAMLRSGGNYFILIFGVSAPALVYFLWAPIVEFITEGGDPTSYMGMVPLVDCLNHDGLVSSSSLDMHYPGQPGTFSLDNPFDDRIRLRANRRIQKGEEVLLSYGNKGNAELLLGYGFVQPGNPHDTVRIGDMTHLAQDAAARGLLRPHWPPGSLQTEALEEFGAAQMGTQGIDPDDLLELQQLLARKMTKQREGPFPSGLSFNDVVAQASWKIFQHACSTTFDRMPSTPEQDEKLLKEQRDLLLCNQAGLTLQERGTMLSSDARRLGSPATLSFLDMS</sequence>